<protein>
    <submittedName>
        <fullName evidence="1">Uncharacterized protein</fullName>
    </submittedName>
</protein>
<dbReference type="EMBL" id="AM235768">
    <property type="protein sequence ID" value="CAM96212.1"/>
    <property type="molecule type" value="Genomic_DNA"/>
</dbReference>
<keyword evidence="1" id="KW-0614">Plasmid</keyword>
<accession>A4V7S5</accession>
<name>A4V7S5_PSEFS</name>
<organism evidence="1 2">
    <name type="scientific">Pseudomonas fluorescens (strain SBW25)</name>
    <dbReference type="NCBI Taxonomy" id="216595"/>
    <lineage>
        <taxon>Bacteria</taxon>
        <taxon>Pseudomonadati</taxon>
        <taxon>Pseudomonadota</taxon>
        <taxon>Gammaproteobacteria</taxon>
        <taxon>Pseudomonadales</taxon>
        <taxon>Pseudomonadaceae</taxon>
        <taxon>Pseudomonas</taxon>
    </lineage>
</organism>
<sequence length="168" mass="18681">MRPSMQPIHTNEAKSLISETSPVVYGTLKRGTLRKFLHDGSSTVFSCKSIRQRKSASTLFTSGVDAALKKVQAIVDKYAGLPTDGLFDGYEPEPAYPDGMIYWDDLLRAVDLVALYDHLVALTYKYPSHLDESPKAIRKAAMIVTMRPLCRVRRASRIANSGRAFEQG</sequence>
<proteinExistence type="predicted"/>
<reference evidence="1 2" key="1">
    <citation type="journal article" date="2007" name="ISME J.">
        <title>Sequence-based analysis of pQBR103; a representative of a unique, transfer-proficient mega plasmid resident in the microbial community of sugar beet.</title>
        <authorList>
            <person name="Tett A."/>
            <person name="Spiers A.J."/>
            <person name="Crossman L.C."/>
            <person name="Ager D."/>
            <person name="Ciric L."/>
            <person name="Dow J.M."/>
            <person name="Fry J.C."/>
            <person name="Harris D."/>
            <person name="Lilley A."/>
            <person name="Oliver A."/>
            <person name="Parkhill J."/>
            <person name="Quail M.A."/>
            <person name="Rainey P.B."/>
            <person name="Saunders N.J."/>
            <person name="Seeger K."/>
            <person name="Snyder L.A.S."/>
            <person name="Squares R."/>
            <person name="Thomas C.M."/>
            <person name="Turner S.L."/>
            <person name="Zhang X.-X."/>
            <person name="Field D."/>
            <person name="Bailey M.J."/>
        </authorList>
    </citation>
    <scope>NUCLEOTIDE SEQUENCE [LARGE SCALE GENOMIC DNA]</scope>
    <source>
        <strain evidence="1 2">SBW25</strain>
    </source>
</reference>
<geneLocation type="plasmid" evidence="1 2">
    <name>pQBR103</name>
</geneLocation>
<gene>
    <name evidence="1" type="ordered locus">pQBR0180</name>
</gene>
<evidence type="ECO:0000313" key="2">
    <source>
        <dbReference type="Proteomes" id="UP000002332"/>
    </source>
</evidence>
<evidence type="ECO:0000313" key="1">
    <source>
        <dbReference type="EMBL" id="CAM96212.1"/>
    </source>
</evidence>
<dbReference type="AlphaFoldDB" id="A4V7S5"/>
<dbReference type="Proteomes" id="UP000002332">
    <property type="component" value="Plasmid pQBR103"/>
</dbReference>